<evidence type="ECO:0000313" key="3">
    <source>
        <dbReference type="Proteomes" id="UP000822184"/>
    </source>
</evidence>
<evidence type="ECO:0008006" key="4">
    <source>
        <dbReference type="Google" id="ProtNLM"/>
    </source>
</evidence>
<sequence>MGFRAIDYIQRKAAGMYALCDNWANTLRDEVKINAKWKDRTSHARQAIHSDVEPGNNEYTIYVSHGVQYGGYLEEGTPPHIIRPKNKKALYWKGAAHPVRQVNHPGTKGFKTIENTMLANKERIKNTIIDYWSD</sequence>
<dbReference type="Proteomes" id="UP000822184">
    <property type="component" value="Unassembled WGS sequence"/>
</dbReference>
<dbReference type="RefSeq" id="WP_011968970.1">
    <property type="nucleotide sequence ID" value="NZ_CP073279.1"/>
</dbReference>
<evidence type="ECO:0000313" key="1">
    <source>
        <dbReference type="EMBL" id="MBF7812243.1"/>
    </source>
</evidence>
<evidence type="ECO:0000313" key="2">
    <source>
        <dbReference type="EMBL" id="NSB15917.1"/>
    </source>
</evidence>
<dbReference type="EMBL" id="JABTDW010000001">
    <property type="protein sequence ID" value="NSB15917.1"/>
    <property type="molecule type" value="Genomic_DNA"/>
</dbReference>
<proteinExistence type="predicted"/>
<reference evidence="2" key="1">
    <citation type="submission" date="2020-06" db="EMBL/GenBank/DDBJ databases">
        <title>Genomic insights into acetone-butanol-ethanol (ABE) fermentation by sequencing solventogenic clostridia strains.</title>
        <authorList>
            <person name="Brown S."/>
        </authorList>
    </citation>
    <scope>NUCLEOTIDE SEQUENCE</scope>
    <source>
        <strain evidence="2">DJ123</strain>
    </source>
</reference>
<reference evidence="1" key="2">
    <citation type="submission" date="2020-11" db="EMBL/GenBank/DDBJ databases">
        <authorList>
            <person name="Thieme N."/>
            <person name="Liebl W."/>
            <person name="Zverlov V."/>
        </authorList>
    </citation>
    <scope>NUCLEOTIDE SEQUENCE</scope>
    <source>
        <strain evidence="1">NT08</strain>
    </source>
</reference>
<protein>
    <recommendedName>
        <fullName evidence="4">HK97 gp10 family phage protein</fullName>
    </recommendedName>
</protein>
<dbReference type="EMBL" id="JADOEF010000004">
    <property type="protein sequence ID" value="MBF7812243.1"/>
    <property type="molecule type" value="Genomic_DNA"/>
</dbReference>
<accession>A0A1S8RPU1</accession>
<organism evidence="2 3">
    <name type="scientific">Clostridium beijerinckii</name>
    <name type="common">Clostridium MP</name>
    <dbReference type="NCBI Taxonomy" id="1520"/>
    <lineage>
        <taxon>Bacteria</taxon>
        <taxon>Bacillati</taxon>
        <taxon>Bacillota</taxon>
        <taxon>Clostridia</taxon>
        <taxon>Eubacteriales</taxon>
        <taxon>Clostridiaceae</taxon>
        <taxon>Clostridium</taxon>
    </lineage>
</organism>
<dbReference type="AlphaFoldDB" id="A0A1S8RPU1"/>
<gene>
    <name evidence="2" type="ORF">BCD95_004176</name>
    <name evidence="1" type="ORF">IS491_27010</name>
</gene>
<name>A0A1S8RPU1_CLOBE</name>
<dbReference type="OMA" id="GSKPHVI"/>
<dbReference type="Proteomes" id="UP000631418">
    <property type="component" value="Unassembled WGS sequence"/>
</dbReference>
<comment type="caution">
    <text evidence="2">The sequence shown here is derived from an EMBL/GenBank/DDBJ whole genome shotgun (WGS) entry which is preliminary data.</text>
</comment>